<dbReference type="SUPFAM" id="SSF54373">
    <property type="entry name" value="FAD-linked reductases, C-terminal domain"/>
    <property type="match status" value="1"/>
</dbReference>
<dbReference type="GO" id="GO:0005886">
    <property type="term" value="C:plasma membrane"/>
    <property type="evidence" value="ECO:0007669"/>
    <property type="project" value="TreeGrafter"/>
</dbReference>
<dbReference type="GO" id="GO:0005737">
    <property type="term" value="C:cytoplasm"/>
    <property type="evidence" value="ECO:0007669"/>
    <property type="project" value="TreeGrafter"/>
</dbReference>
<gene>
    <name evidence="4" type="ORF">GRI39_01555</name>
</gene>
<reference evidence="4 5" key="1">
    <citation type="submission" date="2019-12" db="EMBL/GenBank/DDBJ databases">
        <title>Genomic-based taxomic classification of the family Erythrobacteraceae.</title>
        <authorList>
            <person name="Xu L."/>
        </authorList>
    </citation>
    <scope>NUCLEOTIDE SEQUENCE [LARGE SCALE GENOMIC DNA]</scope>
    <source>
        <strain evidence="4 5">DSM 18604</strain>
    </source>
</reference>
<feature type="domain" description="FAD dependent oxidoreductase" evidence="3">
    <location>
        <begin position="25"/>
        <end position="420"/>
    </location>
</feature>
<keyword evidence="2" id="KW-0560">Oxidoreductase</keyword>
<dbReference type="SUPFAM" id="SSF51905">
    <property type="entry name" value="FAD/NAD(P)-binding domain"/>
    <property type="match status" value="1"/>
</dbReference>
<evidence type="ECO:0000256" key="2">
    <source>
        <dbReference type="ARBA" id="ARBA00023002"/>
    </source>
</evidence>
<comment type="similarity">
    <text evidence="1">Belongs to the DadA oxidoreductase family.</text>
</comment>
<evidence type="ECO:0000313" key="4">
    <source>
        <dbReference type="EMBL" id="MXP24731.1"/>
    </source>
</evidence>
<dbReference type="GO" id="GO:0008718">
    <property type="term" value="F:D-amino-acid dehydrogenase activity"/>
    <property type="evidence" value="ECO:0007669"/>
    <property type="project" value="TreeGrafter"/>
</dbReference>
<dbReference type="AlphaFoldDB" id="A0A845A6S0"/>
<dbReference type="InterPro" id="IPR036188">
    <property type="entry name" value="FAD/NAD-bd_sf"/>
</dbReference>
<organism evidence="4 5">
    <name type="scientific">Altericroceibacterium indicum</name>
    <dbReference type="NCBI Taxonomy" id="374177"/>
    <lineage>
        <taxon>Bacteria</taxon>
        <taxon>Pseudomonadati</taxon>
        <taxon>Pseudomonadota</taxon>
        <taxon>Alphaproteobacteria</taxon>
        <taxon>Sphingomonadales</taxon>
        <taxon>Erythrobacteraceae</taxon>
        <taxon>Altericroceibacterium</taxon>
    </lineage>
</organism>
<dbReference type="Gene3D" id="3.50.50.60">
    <property type="entry name" value="FAD/NAD(P)-binding domain"/>
    <property type="match status" value="1"/>
</dbReference>
<evidence type="ECO:0000313" key="5">
    <source>
        <dbReference type="Proteomes" id="UP000460561"/>
    </source>
</evidence>
<name>A0A845A6S0_9SPHN</name>
<dbReference type="OrthoDB" id="9805337at2"/>
<keyword evidence="5" id="KW-1185">Reference proteome</keyword>
<comment type="caution">
    <text evidence="4">The sequence shown here is derived from an EMBL/GenBank/DDBJ whole genome shotgun (WGS) entry which is preliminary data.</text>
</comment>
<sequence length="441" mass="47580">MDHSRGAKEGVCRVPGETCGDRQVDVAVLGAGVVGMCTAYALARRGLSVVLIDRDEGPGRGTSFANGAQLSYAYVDALAQPALWRKIPAMLAGLDPAFRISLQPDMEFLRWNLAFLRNCTANRFREATRAALQLGLESQIAMAQLRAHHAFDFGHATPGKLHIYRDTAALARAEEVSLLKQEAGFEQHVVSSAEARNIEPALSGAEDFAGALWTPAEEVGDPHRFCEGLLAAMRCEYRVAAHFNWTLGSFAETDDGITVTEKEGGTGRELRARQAVICLGPEAGPFLSGLGIRVPIQPMKGYSFTAPATAGAPRVSLTDTARKIVFCRLGESLRVAGLAELGQWDRWVNPDRLHALIHGARAFLPEAARFDQAGEGWAGLRPMTPDSQPIVRRASRRIILNIGHGMLGWTFAAGTGERVAGLLTAGDICPPYKGLFKACPR</sequence>
<dbReference type="Gene3D" id="3.30.9.10">
    <property type="entry name" value="D-Amino Acid Oxidase, subunit A, domain 2"/>
    <property type="match status" value="1"/>
</dbReference>
<dbReference type="Pfam" id="PF01266">
    <property type="entry name" value="DAO"/>
    <property type="match status" value="1"/>
</dbReference>
<accession>A0A845A6S0</accession>
<dbReference type="GO" id="GO:0055130">
    <property type="term" value="P:D-alanine catabolic process"/>
    <property type="evidence" value="ECO:0007669"/>
    <property type="project" value="TreeGrafter"/>
</dbReference>
<protein>
    <submittedName>
        <fullName evidence="4">FAD-dependent oxidoreductase</fullName>
    </submittedName>
</protein>
<dbReference type="Proteomes" id="UP000460561">
    <property type="component" value="Unassembled WGS sequence"/>
</dbReference>
<evidence type="ECO:0000256" key="1">
    <source>
        <dbReference type="ARBA" id="ARBA00009410"/>
    </source>
</evidence>
<dbReference type="RefSeq" id="WP_160737933.1">
    <property type="nucleotide sequence ID" value="NZ_WTYQ01000001.1"/>
</dbReference>
<proteinExistence type="inferred from homology"/>
<dbReference type="EMBL" id="WTYQ01000001">
    <property type="protein sequence ID" value="MXP24731.1"/>
    <property type="molecule type" value="Genomic_DNA"/>
</dbReference>
<evidence type="ECO:0000259" key="3">
    <source>
        <dbReference type="Pfam" id="PF01266"/>
    </source>
</evidence>
<dbReference type="InterPro" id="IPR006076">
    <property type="entry name" value="FAD-dep_OxRdtase"/>
</dbReference>
<dbReference type="PANTHER" id="PTHR13847">
    <property type="entry name" value="SARCOSINE DEHYDROGENASE-RELATED"/>
    <property type="match status" value="1"/>
</dbReference>
<dbReference type="PANTHER" id="PTHR13847:SF280">
    <property type="entry name" value="D-AMINO ACID DEHYDROGENASE"/>
    <property type="match status" value="1"/>
</dbReference>